<accession>A0ACB8DMB4</accession>
<organism evidence="1 2">
    <name type="scientific">Dermacentor silvarum</name>
    <name type="common">Tick</name>
    <dbReference type="NCBI Taxonomy" id="543639"/>
    <lineage>
        <taxon>Eukaryota</taxon>
        <taxon>Metazoa</taxon>
        <taxon>Ecdysozoa</taxon>
        <taxon>Arthropoda</taxon>
        <taxon>Chelicerata</taxon>
        <taxon>Arachnida</taxon>
        <taxon>Acari</taxon>
        <taxon>Parasitiformes</taxon>
        <taxon>Ixodida</taxon>
        <taxon>Ixodoidea</taxon>
        <taxon>Ixodidae</taxon>
        <taxon>Rhipicephalinae</taxon>
        <taxon>Dermacentor</taxon>
    </lineage>
</organism>
<protein>
    <submittedName>
        <fullName evidence="1">Uncharacterized protein</fullName>
    </submittedName>
</protein>
<keyword evidence="2" id="KW-1185">Reference proteome</keyword>
<evidence type="ECO:0000313" key="1">
    <source>
        <dbReference type="EMBL" id="KAH7973501.1"/>
    </source>
</evidence>
<gene>
    <name evidence="1" type="ORF">HPB49_001818</name>
</gene>
<reference evidence="1" key="1">
    <citation type="submission" date="2020-05" db="EMBL/GenBank/DDBJ databases">
        <title>Large-scale comparative analyses of tick genomes elucidate their genetic diversity and vector capacities.</title>
        <authorList>
            <person name="Jia N."/>
            <person name="Wang J."/>
            <person name="Shi W."/>
            <person name="Du L."/>
            <person name="Sun Y."/>
            <person name="Zhan W."/>
            <person name="Jiang J."/>
            <person name="Wang Q."/>
            <person name="Zhang B."/>
            <person name="Ji P."/>
            <person name="Sakyi L.B."/>
            <person name="Cui X."/>
            <person name="Yuan T."/>
            <person name="Jiang B."/>
            <person name="Yang W."/>
            <person name="Lam T.T.-Y."/>
            <person name="Chang Q."/>
            <person name="Ding S."/>
            <person name="Wang X."/>
            <person name="Zhu J."/>
            <person name="Ruan X."/>
            <person name="Zhao L."/>
            <person name="Wei J."/>
            <person name="Que T."/>
            <person name="Du C."/>
            <person name="Cheng J."/>
            <person name="Dai P."/>
            <person name="Han X."/>
            <person name="Huang E."/>
            <person name="Gao Y."/>
            <person name="Liu J."/>
            <person name="Shao H."/>
            <person name="Ye R."/>
            <person name="Li L."/>
            <person name="Wei W."/>
            <person name="Wang X."/>
            <person name="Wang C."/>
            <person name="Yang T."/>
            <person name="Huo Q."/>
            <person name="Li W."/>
            <person name="Guo W."/>
            <person name="Chen H."/>
            <person name="Zhou L."/>
            <person name="Ni X."/>
            <person name="Tian J."/>
            <person name="Zhou Y."/>
            <person name="Sheng Y."/>
            <person name="Liu T."/>
            <person name="Pan Y."/>
            <person name="Xia L."/>
            <person name="Li J."/>
            <person name="Zhao F."/>
            <person name="Cao W."/>
        </authorList>
    </citation>
    <scope>NUCLEOTIDE SEQUENCE</scope>
    <source>
        <strain evidence="1">Dsil-2018</strain>
    </source>
</reference>
<name>A0ACB8DMB4_DERSI</name>
<dbReference type="EMBL" id="CM023479">
    <property type="protein sequence ID" value="KAH7973501.1"/>
    <property type="molecule type" value="Genomic_DNA"/>
</dbReference>
<evidence type="ECO:0000313" key="2">
    <source>
        <dbReference type="Proteomes" id="UP000821865"/>
    </source>
</evidence>
<proteinExistence type="predicted"/>
<dbReference type="Proteomes" id="UP000821865">
    <property type="component" value="Chromosome 10"/>
</dbReference>
<sequence length="311" mass="35243">MHWCNEETETEANPKVPSLTRPFAEGYLETFNDLCRGEKIRNATEEKDLRCYLSVPHPYFRIGPVKMEVMSLDPYIVQFYDVIWPEEIRAIRKLGDPMLSRATVRETTEAMVSHGRISQVAWLSPDTDPLLERVNERVAMLTGLSTDYEAGDSEIIQYNSYGPGGHYEPHHDYLLGGLTEEQLEQVDEDEKFTGDRIATFMFYGSAAFWYNMREDGSYDVNTLHGACSVAHGTKQVHALSRRMASTLGPGLSRSTNLRRGPVCGDVEIHVLRSCASSDEAFLLSTLKMFDLDETFYVNKLGSVIMYGIILR</sequence>
<comment type="caution">
    <text evidence="1">The sequence shown here is derived from an EMBL/GenBank/DDBJ whole genome shotgun (WGS) entry which is preliminary data.</text>
</comment>